<gene>
    <name evidence="1" type="ORF">HF682_01060</name>
</gene>
<comment type="caution">
    <text evidence="1">The sequence shown here is derived from an EMBL/GenBank/DDBJ whole genome shotgun (WGS) entry which is preliminary data.</text>
</comment>
<dbReference type="Gene3D" id="3.90.1150.30">
    <property type="match status" value="1"/>
</dbReference>
<dbReference type="Pfam" id="PF04237">
    <property type="entry name" value="YjbR"/>
    <property type="match status" value="1"/>
</dbReference>
<accession>A0A847S8R1</accession>
<dbReference type="InterPro" id="IPR038056">
    <property type="entry name" value="YjbR-like_sf"/>
</dbReference>
<dbReference type="RefSeq" id="WP_168875409.1">
    <property type="nucleotide sequence ID" value="NZ_JABAIM010000001.1"/>
</dbReference>
<dbReference type="AlphaFoldDB" id="A0A847S8R1"/>
<dbReference type="PANTHER" id="PTHR35145">
    <property type="entry name" value="CYTOPLASMIC PROTEIN-RELATED"/>
    <property type="match status" value="1"/>
</dbReference>
<dbReference type="Proteomes" id="UP000587991">
    <property type="component" value="Unassembled WGS sequence"/>
</dbReference>
<dbReference type="InterPro" id="IPR058532">
    <property type="entry name" value="YjbR/MT2646/Rv2570-like"/>
</dbReference>
<dbReference type="SUPFAM" id="SSF142906">
    <property type="entry name" value="YjbR-like"/>
    <property type="match status" value="1"/>
</dbReference>
<name>A0A847S8R1_9NEIS</name>
<protein>
    <submittedName>
        <fullName evidence="1">MmcQ/YjbR family DNA-binding protein</fullName>
    </submittedName>
</protein>
<dbReference type="GO" id="GO:0003677">
    <property type="term" value="F:DNA binding"/>
    <property type="evidence" value="ECO:0007669"/>
    <property type="project" value="UniProtKB-KW"/>
</dbReference>
<dbReference type="InterPro" id="IPR007351">
    <property type="entry name" value="YjbR"/>
</dbReference>
<evidence type="ECO:0000313" key="1">
    <source>
        <dbReference type="EMBL" id="NLR73749.1"/>
    </source>
</evidence>
<reference evidence="1 2" key="1">
    <citation type="submission" date="2020-04" db="EMBL/GenBank/DDBJ databases">
        <title>Draft genome of Leeia sp. IMCC25680.</title>
        <authorList>
            <person name="Song J."/>
            <person name="Cho J.-C."/>
        </authorList>
    </citation>
    <scope>NUCLEOTIDE SEQUENCE [LARGE SCALE GENOMIC DNA]</scope>
    <source>
        <strain evidence="1 2">IMCC25680</strain>
    </source>
</reference>
<proteinExistence type="predicted"/>
<dbReference type="EMBL" id="JABAIM010000001">
    <property type="protein sequence ID" value="NLR73749.1"/>
    <property type="molecule type" value="Genomic_DNA"/>
</dbReference>
<sequence>MNIHRLLAHCRTLPGVQEDVKWGNAHCCMVAEKLFAIIRLDERGQPQAAMSIKVDSHRFLELSDLPGIQPAPYLARNHWLLLEADCVLPDEEVEALISRSWHLIASRLPKRQRETLGLA</sequence>
<dbReference type="PANTHER" id="PTHR35145:SF1">
    <property type="entry name" value="CYTOPLASMIC PROTEIN"/>
    <property type="match status" value="1"/>
</dbReference>
<organism evidence="1 2">
    <name type="scientific">Leeia aquatica</name>
    <dbReference type="NCBI Taxonomy" id="2725557"/>
    <lineage>
        <taxon>Bacteria</taxon>
        <taxon>Pseudomonadati</taxon>
        <taxon>Pseudomonadota</taxon>
        <taxon>Betaproteobacteria</taxon>
        <taxon>Neisseriales</taxon>
        <taxon>Leeiaceae</taxon>
        <taxon>Leeia</taxon>
    </lineage>
</organism>
<evidence type="ECO:0000313" key="2">
    <source>
        <dbReference type="Proteomes" id="UP000587991"/>
    </source>
</evidence>
<keyword evidence="1" id="KW-0238">DNA-binding</keyword>
<keyword evidence="2" id="KW-1185">Reference proteome</keyword>